<dbReference type="Gene3D" id="3.30.70.260">
    <property type="match status" value="2"/>
</dbReference>
<dbReference type="GO" id="GO:0009570">
    <property type="term" value="C:chloroplast stroma"/>
    <property type="evidence" value="ECO:0007669"/>
    <property type="project" value="TreeGrafter"/>
</dbReference>
<dbReference type="FunFam" id="1.20.120.1320:FF:000001">
    <property type="entry name" value="Aspartokinase"/>
    <property type="match status" value="1"/>
</dbReference>
<dbReference type="EC" id="2.7.2.4" evidence="7"/>
<keyword evidence="5 7" id="KW-0418">Kinase</keyword>
<keyword evidence="4" id="KW-0547">Nucleotide-binding</keyword>
<dbReference type="GO" id="GO:0005524">
    <property type="term" value="F:ATP binding"/>
    <property type="evidence" value="ECO:0007669"/>
    <property type="project" value="UniProtKB-KW"/>
</dbReference>
<dbReference type="Pfam" id="PF00696">
    <property type="entry name" value="AA_kinase"/>
    <property type="match status" value="1"/>
</dbReference>
<dbReference type="InterPro" id="IPR001341">
    <property type="entry name" value="Asp_kinase"/>
</dbReference>
<evidence type="ECO:0000256" key="4">
    <source>
        <dbReference type="ARBA" id="ARBA00022741"/>
    </source>
</evidence>
<organism evidence="10 11">
    <name type="scientific">Chlamydomonas eustigma</name>
    <dbReference type="NCBI Taxonomy" id="1157962"/>
    <lineage>
        <taxon>Eukaryota</taxon>
        <taxon>Viridiplantae</taxon>
        <taxon>Chlorophyta</taxon>
        <taxon>core chlorophytes</taxon>
        <taxon>Chlorophyceae</taxon>
        <taxon>CS clade</taxon>
        <taxon>Chlamydomonadales</taxon>
        <taxon>Chlamydomonadaceae</taxon>
        <taxon>Chlamydomonas</taxon>
    </lineage>
</organism>
<keyword evidence="3" id="KW-0791">Threonine biosynthesis</keyword>
<evidence type="ECO:0000256" key="2">
    <source>
        <dbReference type="ARBA" id="ARBA00022679"/>
    </source>
</evidence>
<evidence type="ECO:0000256" key="6">
    <source>
        <dbReference type="ARBA" id="ARBA00022840"/>
    </source>
</evidence>
<evidence type="ECO:0000256" key="1">
    <source>
        <dbReference type="ARBA" id="ARBA00010122"/>
    </source>
</evidence>
<dbReference type="InterPro" id="IPR001048">
    <property type="entry name" value="Asp/Glu/Uridylate_kinase"/>
</dbReference>
<dbReference type="GO" id="GO:0004072">
    <property type="term" value="F:aspartate kinase activity"/>
    <property type="evidence" value="ECO:0007669"/>
    <property type="project" value="UniProtKB-EC"/>
</dbReference>
<dbReference type="InterPro" id="IPR036393">
    <property type="entry name" value="AceGlu_kinase-like_sf"/>
</dbReference>
<dbReference type="GO" id="GO:0005829">
    <property type="term" value="C:cytosol"/>
    <property type="evidence" value="ECO:0007669"/>
    <property type="project" value="TreeGrafter"/>
</dbReference>
<dbReference type="GO" id="GO:0009089">
    <property type="term" value="P:lysine biosynthetic process via diaminopimelate"/>
    <property type="evidence" value="ECO:0007669"/>
    <property type="project" value="UniProtKB-UniPathway"/>
</dbReference>
<dbReference type="GO" id="GO:0009088">
    <property type="term" value="P:threonine biosynthetic process"/>
    <property type="evidence" value="ECO:0007669"/>
    <property type="project" value="UniProtKB-UniPathway"/>
</dbReference>
<comment type="pathway">
    <text evidence="8">Amino-acid biosynthesis; L-lysine biosynthesis via DAP pathway; (S)-tetrahydrodipicolinate from L-aspartate: step 1/4.</text>
</comment>
<gene>
    <name evidence="10" type="ORF">CEUSTIGMA_g11048.t1</name>
</gene>
<dbReference type="STRING" id="1157962.A0A250XKM1"/>
<comment type="catalytic activity">
    <reaction evidence="7">
        <text>L-aspartate + ATP = 4-phospho-L-aspartate + ADP</text>
        <dbReference type="Rhea" id="RHEA:23776"/>
        <dbReference type="ChEBI" id="CHEBI:29991"/>
        <dbReference type="ChEBI" id="CHEBI:30616"/>
        <dbReference type="ChEBI" id="CHEBI:57535"/>
        <dbReference type="ChEBI" id="CHEBI:456216"/>
        <dbReference type="EC" id="2.7.2.4"/>
    </reaction>
</comment>
<sequence>MNLFRGSVGQAPLLRNKSRQSLKLTAVPKALLFDKFRSSLLQSRNINSQDSAPGSKYICRSASSPGPATLIAPGCDVDQVNVVYKFGGSSVRDAERMMEVAEIICSFPEYLPCVVLSAMGKTTNMLLECGDLALQTPTEQISQLEPLQKIRTLHLDTCKALGVEQEVYGEVDKLLNELGQLLIGISIMQDLTSRAKDSLVSFGERLSTRIFASYLRSCGVPARQHDAWDLGLTTTDDFSNADVLYEESFPRIKAALTRQPGSPKEVPIVTGFLGRGISTGAITTLGRGGSDLSATVLGAALGLDEVQVWKDVDGVLTSDPRIVPDTRPVNTLTFEEATELAYFGAQVLHPQAMQPAIRSGKMNVRVKNSYNRSAPGSVISFSRDMSDVFVTSIVLKSNVTLVDIISTRMMGQYGFLATVFDAFKRYRISVDVVATSEVSVSLTLDPKKLSDQDSDLQQLKADLSKVAQVSYQKGDAIVSLICNVNKTSQILQRAFSVFSREGINVRMMSQGASKTNISLVVDGKLGQQAVQLLHAEFFSPVELRHQELITSSNGKH</sequence>
<dbReference type="SUPFAM" id="SSF55021">
    <property type="entry name" value="ACT-like"/>
    <property type="match status" value="2"/>
</dbReference>
<keyword evidence="11" id="KW-1185">Reference proteome</keyword>
<evidence type="ECO:0000256" key="3">
    <source>
        <dbReference type="ARBA" id="ARBA00022697"/>
    </source>
</evidence>
<keyword evidence="8" id="KW-0028">Amino-acid biosynthesis</keyword>
<dbReference type="Pfam" id="PF22468">
    <property type="entry name" value="ACT_9"/>
    <property type="match status" value="1"/>
</dbReference>
<dbReference type="AlphaFoldDB" id="A0A250XKM1"/>
<dbReference type="EMBL" id="BEGY01000103">
    <property type="protein sequence ID" value="GAX83624.1"/>
    <property type="molecule type" value="Genomic_DNA"/>
</dbReference>
<keyword evidence="6" id="KW-0067">ATP-binding</keyword>
<dbReference type="InterPro" id="IPR054352">
    <property type="entry name" value="ACT_Aspartokinase"/>
</dbReference>
<dbReference type="NCBIfam" id="TIGR00657">
    <property type="entry name" value="asp_kinases"/>
    <property type="match status" value="1"/>
</dbReference>
<dbReference type="PROSITE" id="PS00324">
    <property type="entry name" value="ASPARTOKINASE"/>
    <property type="match status" value="1"/>
</dbReference>
<proteinExistence type="inferred from homology"/>
<name>A0A250XKM1_9CHLO</name>
<dbReference type="InterPro" id="IPR045865">
    <property type="entry name" value="ACT-like_dom_sf"/>
</dbReference>
<dbReference type="PANTHER" id="PTHR21499:SF59">
    <property type="entry name" value="ASPARTOKINASE"/>
    <property type="match status" value="1"/>
</dbReference>
<dbReference type="InterPro" id="IPR018042">
    <property type="entry name" value="Aspartate_kinase_CS"/>
</dbReference>
<protein>
    <recommendedName>
        <fullName evidence="7">Aspartokinase</fullName>
        <ecNumber evidence="7">2.7.2.4</ecNumber>
    </recommendedName>
</protein>
<dbReference type="PANTHER" id="PTHR21499">
    <property type="entry name" value="ASPARTATE KINASE"/>
    <property type="match status" value="1"/>
</dbReference>
<dbReference type="InterPro" id="IPR002912">
    <property type="entry name" value="ACT_dom"/>
</dbReference>
<feature type="domain" description="ACT" evidence="9">
    <location>
        <begin position="404"/>
        <end position="480"/>
    </location>
</feature>
<dbReference type="CDD" id="cd04912">
    <property type="entry name" value="ACT_AKiii-LysC-EC-like_1"/>
    <property type="match status" value="1"/>
</dbReference>
<dbReference type="Proteomes" id="UP000232323">
    <property type="component" value="Unassembled WGS sequence"/>
</dbReference>
<dbReference type="OrthoDB" id="4323675at2759"/>
<dbReference type="SUPFAM" id="SSF53633">
    <property type="entry name" value="Carbamate kinase-like"/>
    <property type="match status" value="1"/>
</dbReference>
<comment type="pathway">
    <text evidence="8">Amino-acid biosynthesis; L-methionine biosynthesis via de novo pathway; L-homoserine from L-aspartate: step 1/3.</text>
</comment>
<comment type="similarity">
    <text evidence="1 7">Belongs to the aspartokinase family.</text>
</comment>
<evidence type="ECO:0000256" key="7">
    <source>
        <dbReference type="RuleBase" id="RU003448"/>
    </source>
</evidence>
<evidence type="ECO:0000313" key="10">
    <source>
        <dbReference type="EMBL" id="GAX83624.1"/>
    </source>
</evidence>
<evidence type="ECO:0000256" key="8">
    <source>
        <dbReference type="RuleBase" id="RU004249"/>
    </source>
</evidence>
<dbReference type="UniPathway" id="UPA00051">
    <property type="reaction ID" value="UER00462"/>
</dbReference>
<dbReference type="GO" id="GO:0009090">
    <property type="term" value="P:homoserine biosynthetic process"/>
    <property type="evidence" value="ECO:0007669"/>
    <property type="project" value="TreeGrafter"/>
</dbReference>
<reference evidence="10 11" key="1">
    <citation type="submission" date="2017-08" db="EMBL/GenBank/DDBJ databases">
        <title>Acidophilic green algal genome provides insights into adaptation to an acidic environment.</title>
        <authorList>
            <person name="Hirooka S."/>
            <person name="Hirose Y."/>
            <person name="Kanesaki Y."/>
            <person name="Higuchi S."/>
            <person name="Fujiwara T."/>
            <person name="Onuma R."/>
            <person name="Era A."/>
            <person name="Ohbayashi R."/>
            <person name="Uzuka A."/>
            <person name="Nozaki H."/>
            <person name="Yoshikawa H."/>
            <person name="Miyagishima S.Y."/>
        </authorList>
    </citation>
    <scope>NUCLEOTIDE SEQUENCE [LARGE SCALE GENOMIC DNA]</scope>
    <source>
        <strain evidence="10 11">NIES-2499</strain>
    </source>
</reference>
<accession>A0A250XKM1</accession>
<comment type="caution">
    <text evidence="10">The sequence shown here is derived from an EMBL/GenBank/DDBJ whole genome shotgun (WGS) entry which is preliminary data.</text>
</comment>
<dbReference type="InterPro" id="IPR042199">
    <property type="entry name" value="AsparK_Bifunc_asparK/hSer_DH"/>
</dbReference>
<dbReference type="Gene3D" id="1.20.120.1320">
    <property type="entry name" value="Aspartokinase, catalytic domain"/>
    <property type="match status" value="1"/>
</dbReference>
<evidence type="ECO:0000256" key="5">
    <source>
        <dbReference type="ARBA" id="ARBA00022777"/>
    </source>
</evidence>
<evidence type="ECO:0000313" key="11">
    <source>
        <dbReference type="Proteomes" id="UP000232323"/>
    </source>
</evidence>
<dbReference type="UniPathway" id="UPA00050">
    <property type="reaction ID" value="UER00461"/>
</dbReference>
<dbReference type="Gene3D" id="3.40.1160.10">
    <property type="entry name" value="Acetylglutamate kinase-like"/>
    <property type="match status" value="1"/>
</dbReference>
<comment type="pathway">
    <text evidence="8">Amino-acid biosynthesis; L-threonine biosynthesis; L-threonine from L-aspartate: step 1/5.</text>
</comment>
<dbReference type="PROSITE" id="PS51671">
    <property type="entry name" value="ACT"/>
    <property type="match status" value="1"/>
</dbReference>
<dbReference type="UniPathway" id="UPA00034">
    <property type="reaction ID" value="UER00015"/>
</dbReference>
<keyword evidence="2 7" id="KW-0808">Transferase</keyword>
<evidence type="ECO:0000259" key="9">
    <source>
        <dbReference type="PROSITE" id="PS51671"/>
    </source>
</evidence>